<sequence length="60" mass="7053">EKIVVDFEDGLHAIFYFEDGDKEHQWNINKIIEAESDVYDQIKKHWGDQETPQLPQPNPG</sequence>
<proteinExistence type="predicted"/>
<accession>X0T6U2</accession>
<reference evidence="1" key="1">
    <citation type="journal article" date="2014" name="Front. Microbiol.">
        <title>High frequency of phylogenetically diverse reductive dehalogenase-homologous genes in deep subseafloor sedimentary metagenomes.</title>
        <authorList>
            <person name="Kawai M."/>
            <person name="Futagami T."/>
            <person name="Toyoda A."/>
            <person name="Takaki Y."/>
            <person name="Nishi S."/>
            <person name="Hori S."/>
            <person name="Arai W."/>
            <person name="Tsubouchi T."/>
            <person name="Morono Y."/>
            <person name="Uchiyama I."/>
            <person name="Ito T."/>
            <person name="Fujiyama A."/>
            <person name="Inagaki F."/>
            <person name="Takami H."/>
        </authorList>
    </citation>
    <scope>NUCLEOTIDE SEQUENCE</scope>
    <source>
        <strain evidence="1">Expedition CK06-06</strain>
    </source>
</reference>
<organism evidence="1">
    <name type="scientific">marine sediment metagenome</name>
    <dbReference type="NCBI Taxonomy" id="412755"/>
    <lineage>
        <taxon>unclassified sequences</taxon>
        <taxon>metagenomes</taxon>
        <taxon>ecological metagenomes</taxon>
    </lineage>
</organism>
<dbReference type="EMBL" id="BARS01004828">
    <property type="protein sequence ID" value="GAF83902.1"/>
    <property type="molecule type" value="Genomic_DNA"/>
</dbReference>
<gene>
    <name evidence="1" type="ORF">S01H1_09452</name>
</gene>
<feature type="non-terminal residue" evidence="1">
    <location>
        <position position="1"/>
    </location>
</feature>
<dbReference type="AlphaFoldDB" id="X0T6U2"/>
<evidence type="ECO:0000313" key="1">
    <source>
        <dbReference type="EMBL" id="GAF83902.1"/>
    </source>
</evidence>
<protein>
    <submittedName>
        <fullName evidence="1">Uncharacterized protein</fullName>
    </submittedName>
</protein>
<name>X0T6U2_9ZZZZ</name>
<comment type="caution">
    <text evidence="1">The sequence shown here is derived from an EMBL/GenBank/DDBJ whole genome shotgun (WGS) entry which is preliminary data.</text>
</comment>